<evidence type="ECO:0000313" key="1">
    <source>
        <dbReference type="EMBL" id="CAH2400133.1"/>
    </source>
</evidence>
<evidence type="ECO:0000313" key="2">
    <source>
        <dbReference type="Proteomes" id="UP001152604"/>
    </source>
</evidence>
<keyword evidence="2" id="KW-1185">Reference proteome</keyword>
<dbReference type="RefSeq" id="WP_254025426.1">
    <property type="nucleotide sequence ID" value="NZ_CAKXZS010000016.1"/>
</dbReference>
<protein>
    <submittedName>
        <fullName evidence="1">Uncharacterized protein</fullName>
    </submittedName>
</protein>
<accession>A0ABM9DTW5</accession>
<dbReference type="EMBL" id="CAKXZS010000016">
    <property type="protein sequence ID" value="CAH2400133.1"/>
    <property type="molecule type" value="Genomic_DNA"/>
</dbReference>
<dbReference type="Proteomes" id="UP001152604">
    <property type="component" value="Unassembled WGS sequence"/>
</dbReference>
<sequence>MNADAFLLYGAHAVEAEPVRLRAGALSADFVNGNLRTIRHVGIERRRLVMTPSAITQIG</sequence>
<organism evidence="1 2">
    <name type="scientific">Mesorhizobium ventifaucium</name>
    <dbReference type="NCBI Taxonomy" id="666020"/>
    <lineage>
        <taxon>Bacteria</taxon>
        <taxon>Pseudomonadati</taxon>
        <taxon>Pseudomonadota</taxon>
        <taxon>Alphaproteobacteria</taxon>
        <taxon>Hyphomicrobiales</taxon>
        <taxon>Phyllobacteriaceae</taxon>
        <taxon>Mesorhizobium</taxon>
    </lineage>
</organism>
<reference evidence="1" key="1">
    <citation type="submission" date="2022-03" db="EMBL/GenBank/DDBJ databases">
        <authorList>
            <person name="Brunel B."/>
        </authorList>
    </citation>
    <scope>NUCLEOTIDE SEQUENCE</scope>
    <source>
        <strain evidence="1">STM4922sample</strain>
    </source>
</reference>
<comment type="caution">
    <text evidence="1">The sequence shown here is derived from an EMBL/GenBank/DDBJ whole genome shotgun (WGS) entry which is preliminary data.</text>
</comment>
<gene>
    <name evidence="1" type="ORF">MES4922_230155</name>
</gene>
<name>A0ABM9DTW5_9HYPH</name>
<proteinExistence type="predicted"/>